<dbReference type="NCBIfam" id="NF006294">
    <property type="entry name" value="PRK08477.1"/>
    <property type="match status" value="1"/>
</dbReference>
<dbReference type="PANTHER" id="PTHR12835">
    <property type="entry name" value="BIOTIN PROTEIN LIGASE"/>
    <property type="match status" value="1"/>
</dbReference>
<dbReference type="Gene3D" id="3.30.930.10">
    <property type="entry name" value="Bira Bifunctional Protein, Domain 2"/>
    <property type="match status" value="1"/>
</dbReference>
<evidence type="ECO:0000259" key="2">
    <source>
        <dbReference type="PROSITE" id="PS51733"/>
    </source>
</evidence>
<dbReference type="InterPro" id="IPR045864">
    <property type="entry name" value="aa-tRNA-synth_II/BPL/LPL"/>
</dbReference>
<dbReference type="EC" id="6.3.4.15" evidence="3"/>
<dbReference type="InterPro" id="IPR004408">
    <property type="entry name" value="Biotin_CoA_COase_ligase"/>
</dbReference>
<accession>A0A7M1LE68</accession>
<keyword evidence="1 3" id="KW-0436">Ligase</keyword>
<evidence type="ECO:0000256" key="1">
    <source>
        <dbReference type="ARBA" id="ARBA00022598"/>
    </source>
</evidence>
<dbReference type="NCBIfam" id="TIGR00121">
    <property type="entry name" value="birA_ligase"/>
    <property type="match status" value="1"/>
</dbReference>
<evidence type="ECO:0000313" key="3">
    <source>
        <dbReference type="EMBL" id="QOQ86613.1"/>
    </source>
</evidence>
<dbReference type="GO" id="GO:0004077">
    <property type="term" value="F:biotin--[biotin carboxyl-carrier protein] ligase activity"/>
    <property type="evidence" value="ECO:0007669"/>
    <property type="project" value="UniProtKB-EC"/>
</dbReference>
<dbReference type="InterPro" id="IPR004143">
    <property type="entry name" value="BPL_LPL_catalytic"/>
</dbReference>
<reference evidence="3 4" key="1">
    <citation type="submission" date="2020-10" db="EMBL/GenBank/DDBJ databases">
        <title>Campylobacter and Helicobacter PacBio genomes.</title>
        <authorList>
            <person name="Lane C."/>
        </authorList>
    </citation>
    <scope>NUCLEOTIDE SEQUENCE [LARGE SCALE GENOMIC DNA]</scope>
    <source>
        <strain evidence="3 4">2016D-0077</strain>
    </source>
</reference>
<gene>
    <name evidence="3" type="ORF">IMC76_05100</name>
</gene>
<sequence>MVIEFIDSTKSTQLDLIEAIKCGVVSPPHAIVAKFQTAGVGSRGNEWKSLEENLHFSFCVSSKDLPNDIPPNSISIYFAYIMKEYLSNLGSKVWLKWPNDLYINDKKIGGVITTKIKDIYICGIGINLAKSPIFADKLDISLTQNSIAMGYLELLKNKFSWKQIFSKFLVEFEKSRNFTAHVDDKESSLKDAVLLNDGSVVINNKKVYSLR</sequence>
<dbReference type="GO" id="GO:0005737">
    <property type="term" value="C:cytoplasm"/>
    <property type="evidence" value="ECO:0007669"/>
    <property type="project" value="TreeGrafter"/>
</dbReference>
<dbReference type="Proteomes" id="UP000594749">
    <property type="component" value="Chromosome"/>
</dbReference>
<dbReference type="SUPFAM" id="SSF55681">
    <property type="entry name" value="Class II aaRS and biotin synthetases"/>
    <property type="match status" value="1"/>
</dbReference>
<feature type="domain" description="BPL/LPL catalytic" evidence="2">
    <location>
        <begin position="1"/>
        <end position="180"/>
    </location>
</feature>
<organism evidence="3 4">
    <name type="scientific">Campylobacter corcagiensis</name>
    <dbReference type="NCBI Taxonomy" id="1448857"/>
    <lineage>
        <taxon>Bacteria</taxon>
        <taxon>Pseudomonadati</taxon>
        <taxon>Campylobacterota</taxon>
        <taxon>Epsilonproteobacteria</taxon>
        <taxon>Campylobacterales</taxon>
        <taxon>Campylobacteraceae</taxon>
        <taxon>Campylobacter</taxon>
    </lineage>
</organism>
<proteinExistence type="predicted"/>
<dbReference type="OrthoDB" id="9807064at2"/>
<name>A0A7M1LE68_9BACT</name>
<dbReference type="AlphaFoldDB" id="A0A7M1LE68"/>
<dbReference type="PROSITE" id="PS51733">
    <property type="entry name" value="BPL_LPL_CATALYTIC"/>
    <property type="match status" value="1"/>
</dbReference>
<protein>
    <submittedName>
        <fullName evidence="3">Biotin--[acetyl-CoA-carboxylase] ligase</fullName>
        <ecNumber evidence="3">6.3.4.15</ecNumber>
    </submittedName>
</protein>
<keyword evidence="4" id="KW-1185">Reference proteome</keyword>
<evidence type="ECO:0000313" key="4">
    <source>
        <dbReference type="Proteomes" id="UP000594749"/>
    </source>
</evidence>
<dbReference type="PANTHER" id="PTHR12835:SF5">
    <property type="entry name" value="BIOTIN--PROTEIN LIGASE"/>
    <property type="match status" value="1"/>
</dbReference>
<dbReference type="EMBL" id="CP063078">
    <property type="protein sequence ID" value="QOQ86613.1"/>
    <property type="molecule type" value="Genomic_DNA"/>
</dbReference>
<dbReference type="Pfam" id="PF03099">
    <property type="entry name" value="BPL_LplA_LipB"/>
    <property type="match status" value="1"/>
</dbReference>